<evidence type="ECO:0000259" key="1">
    <source>
        <dbReference type="Pfam" id="PF14511"/>
    </source>
</evidence>
<name>A0A179DQK5_9SPHI</name>
<dbReference type="Proteomes" id="UP000078459">
    <property type="component" value="Unassembled WGS sequence"/>
</dbReference>
<protein>
    <submittedName>
        <fullName evidence="2">Cytosolic protein</fullName>
    </submittedName>
</protein>
<dbReference type="RefSeq" id="WP_068820566.1">
    <property type="nucleotide sequence ID" value="NZ_LWHJ01000010.1"/>
</dbReference>
<reference evidence="2 3" key="1">
    <citation type="submission" date="2016-04" db="EMBL/GenBank/DDBJ databases">
        <authorList>
            <person name="Evans L.H."/>
            <person name="Alamgir A."/>
            <person name="Owens N."/>
            <person name="Weber N.D."/>
            <person name="Virtaneva K."/>
            <person name="Barbian K."/>
            <person name="Babar A."/>
            <person name="Rosenke K."/>
        </authorList>
    </citation>
    <scope>NUCLEOTIDE SEQUENCE [LARGE SCALE GENOMIC DNA]</scope>
    <source>
        <strain evidence="2 3">CCM 8644</strain>
    </source>
</reference>
<dbReference type="EMBL" id="LWHJ01000010">
    <property type="protein sequence ID" value="OAQ42699.1"/>
    <property type="molecule type" value="Genomic_DNA"/>
</dbReference>
<accession>A0A179DQK5</accession>
<dbReference type="InterPro" id="IPR011335">
    <property type="entry name" value="Restrct_endonuc-II-like"/>
</dbReference>
<keyword evidence="3" id="KW-1185">Reference proteome</keyword>
<reference evidence="2 3" key="2">
    <citation type="submission" date="2016-06" db="EMBL/GenBank/DDBJ databases">
        <title>Pedobacter psychrophilus sp. nov., isolated from Antarctic fragmentary rock.</title>
        <authorList>
            <person name="Svec P."/>
        </authorList>
    </citation>
    <scope>NUCLEOTIDE SEQUENCE [LARGE SCALE GENOMIC DNA]</scope>
    <source>
        <strain evidence="2 3">CCM 8644</strain>
    </source>
</reference>
<feature type="domain" description="Type II restriction endonuclease EcoO109IR" evidence="1">
    <location>
        <begin position="8"/>
        <end position="202"/>
    </location>
</feature>
<comment type="caution">
    <text evidence="2">The sequence shown here is derived from an EMBL/GenBank/DDBJ whole genome shotgun (WGS) entry which is preliminary data.</text>
</comment>
<dbReference type="SUPFAM" id="SSF52980">
    <property type="entry name" value="Restriction endonuclease-like"/>
    <property type="match status" value="1"/>
</dbReference>
<dbReference type="InterPro" id="IPR032793">
    <property type="entry name" value="RE_EcoO109IR"/>
</dbReference>
<dbReference type="CDD" id="cd22345">
    <property type="entry name" value="PDDEXK_nuclease"/>
    <property type="match status" value="1"/>
</dbReference>
<dbReference type="OrthoDB" id="449755at2"/>
<dbReference type="Pfam" id="PF14511">
    <property type="entry name" value="RE_EcoO109I"/>
    <property type="match status" value="1"/>
</dbReference>
<sequence>MEKLNLKDVTQYVEKNIGTFHEKRIQSLDGLKLIKVLKRKNPYLFKAKYVLTAEKIINGIVDAHISSNEETIFGDWLEGLAIFINGKVYNGRKSGIPNIDLEFDNNDTRYIVTIKSGPNWGNSSQIKKLASDFKTAKKTLRTSNSKLNIVAVNGCCYGRDNNPDKGDYFKYCGQKFWEFISGDPNLYTELIEPLGHKAKERNDDFVQSYSQMINKFTKEFTTDFCDEDGAIKWKEIVELNSATVAPSKQKANPAKRANA</sequence>
<organism evidence="2 3">
    <name type="scientific">Pedobacter psychrophilus</name>
    <dbReference type="NCBI Taxonomy" id="1826909"/>
    <lineage>
        <taxon>Bacteria</taxon>
        <taxon>Pseudomonadati</taxon>
        <taxon>Bacteroidota</taxon>
        <taxon>Sphingobacteriia</taxon>
        <taxon>Sphingobacteriales</taxon>
        <taxon>Sphingobacteriaceae</taxon>
        <taxon>Pedobacter</taxon>
    </lineage>
</organism>
<evidence type="ECO:0000313" key="3">
    <source>
        <dbReference type="Proteomes" id="UP000078459"/>
    </source>
</evidence>
<gene>
    <name evidence="2" type="ORF">A5893_17355</name>
</gene>
<evidence type="ECO:0000313" key="2">
    <source>
        <dbReference type="EMBL" id="OAQ42699.1"/>
    </source>
</evidence>
<proteinExistence type="predicted"/>
<dbReference type="AlphaFoldDB" id="A0A179DQK5"/>